<dbReference type="EMBL" id="FMIK01000017">
    <property type="protein sequence ID" value="SCL85840.1"/>
    <property type="molecule type" value="Genomic_DNA"/>
</dbReference>
<evidence type="ECO:0000313" key="2">
    <source>
        <dbReference type="Proteomes" id="UP000242164"/>
    </source>
</evidence>
<evidence type="ECO:0000313" key="1">
    <source>
        <dbReference type="EMBL" id="SCL85840.1"/>
    </source>
</evidence>
<dbReference type="Proteomes" id="UP000242164">
    <property type="component" value="Unassembled WGS sequence"/>
</dbReference>
<dbReference type="AlphaFoldDB" id="A0AAX2CDR0"/>
<accession>A0AAX2CDR0</accession>
<reference evidence="1 2" key="1">
    <citation type="submission" date="2016-08" db="EMBL/GenBank/DDBJ databases">
        <authorList>
            <person name="Loux V."/>
            <person name="Rue O."/>
        </authorList>
    </citation>
    <scope>NUCLEOTIDE SEQUENCE [LARGE SCALE GENOMIC DNA]</scope>
    <source>
        <strain evidence="1 2">AFSSA_08CEB44bac</strain>
    </source>
</reference>
<organism evidence="1 2">
    <name type="scientific">Bacillus cytotoxicus</name>
    <dbReference type="NCBI Taxonomy" id="580165"/>
    <lineage>
        <taxon>Bacteria</taxon>
        <taxon>Bacillati</taxon>
        <taxon>Bacillota</taxon>
        <taxon>Bacilli</taxon>
        <taxon>Bacillales</taxon>
        <taxon>Bacillaceae</taxon>
        <taxon>Bacillus</taxon>
        <taxon>Bacillus cereus group</taxon>
    </lineage>
</organism>
<name>A0AAX2CDR0_9BACI</name>
<protein>
    <submittedName>
        <fullName evidence="1">Uncharacterized protein</fullName>
    </submittedName>
</protein>
<sequence length="20" mass="2456">MKWITVVVCYFAIYDQAYIE</sequence>
<comment type="caution">
    <text evidence="1">The sequence shown here is derived from an EMBL/GenBank/DDBJ whole genome shotgun (WGS) entry which is preliminary data.</text>
</comment>
<gene>
    <name evidence="1" type="ORF">BCB44BAC_00837</name>
</gene>
<proteinExistence type="predicted"/>